<dbReference type="InterPro" id="IPR016024">
    <property type="entry name" value="ARM-type_fold"/>
</dbReference>
<dbReference type="Proteomes" id="UP001470230">
    <property type="component" value="Unassembled WGS sequence"/>
</dbReference>
<keyword evidence="2" id="KW-1185">Reference proteome</keyword>
<gene>
    <name evidence="1" type="ORF">M9Y10_040716</name>
</gene>
<protein>
    <submittedName>
        <fullName evidence="1">Uncharacterized protein</fullName>
    </submittedName>
</protein>
<evidence type="ECO:0000313" key="2">
    <source>
        <dbReference type="Proteomes" id="UP001470230"/>
    </source>
</evidence>
<accession>A0ABR2K2C2</accession>
<proteinExistence type="predicted"/>
<evidence type="ECO:0000313" key="1">
    <source>
        <dbReference type="EMBL" id="KAK8885270.1"/>
    </source>
</evidence>
<dbReference type="SUPFAM" id="SSF48371">
    <property type="entry name" value="ARM repeat"/>
    <property type="match status" value="1"/>
</dbReference>
<comment type="caution">
    <text evidence="1">The sequence shown here is derived from an EMBL/GenBank/DDBJ whole genome shotgun (WGS) entry which is preliminary data.</text>
</comment>
<dbReference type="EMBL" id="JAPFFF010000007">
    <property type="protein sequence ID" value="KAK8885270.1"/>
    <property type="molecule type" value="Genomic_DNA"/>
</dbReference>
<name>A0ABR2K2C2_9EUKA</name>
<sequence>MWSLIKKAGEFIAPIIQTNSFEEFKESCNTVLATILKHDTEDTIAFNGALNNIQDYLNEEIDSDDHPCLDYFVSESIMQKIVDSINENFPTTHIQSIFDFFSVFLTTGLNKHILQVTVHRPFAQLLSKLDILYLKDQYSVRKFASSVWDAIYKSPIALEMMTVNGKYPIFDFFFSFVFSPEDSNDYARDAVLMVVSETSSNYPPIFKEYIRDHLYSQVVDFIIQVSECATTIQFKDTFTSLLLWADNLLTLYGDFPVDSLFEKISNLELANQLLTISLLLSFFIAPVIFDNTIKFVQKENFSEILCKCLDSEKEFDKKSAVTCIKTVLRCDPNIIGDLIPIVQTEPADVLSLLPPEWLVQVDGSSAMEAYESDAITRINFYGTKNNKRSVGTDNKDKCVFIHILNLLSKFKEQSISLALSLSQLILMILANAPDLISDDLAKSYESAVEQYKEVPFFQMESLKYPDSPEFRAAILTEFGKEIHATFIASEKIKVNLSMFNNDQ</sequence>
<organism evidence="1 2">
    <name type="scientific">Tritrichomonas musculus</name>
    <dbReference type="NCBI Taxonomy" id="1915356"/>
    <lineage>
        <taxon>Eukaryota</taxon>
        <taxon>Metamonada</taxon>
        <taxon>Parabasalia</taxon>
        <taxon>Tritrichomonadida</taxon>
        <taxon>Tritrichomonadidae</taxon>
        <taxon>Tritrichomonas</taxon>
    </lineage>
</organism>
<reference evidence="1 2" key="1">
    <citation type="submission" date="2024-04" db="EMBL/GenBank/DDBJ databases">
        <title>Tritrichomonas musculus Genome.</title>
        <authorList>
            <person name="Alves-Ferreira E."/>
            <person name="Grigg M."/>
            <person name="Lorenzi H."/>
            <person name="Galac M."/>
        </authorList>
    </citation>
    <scope>NUCLEOTIDE SEQUENCE [LARGE SCALE GENOMIC DNA]</scope>
    <source>
        <strain evidence="1 2">EAF2021</strain>
    </source>
</reference>